<keyword evidence="1" id="KW-0472">Membrane</keyword>
<name>M4DSJ9_BRACM</name>
<evidence type="ECO:0000256" key="1">
    <source>
        <dbReference type="SAM" id="Phobius"/>
    </source>
</evidence>
<feature type="transmembrane region" description="Helical" evidence="1">
    <location>
        <begin position="84"/>
        <end position="101"/>
    </location>
</feature>
<dbReference type="Proteomes" id="UP000011750">
    <property type="component" value="Chromosome A06"/>
</dbReference>
<keyword evidence="1" id="KW-1133">Transmembrane helix</keyword>
<dbReference type="eggNOG" id="ENOG502RZPR">
    <property type="taxonomic scope" value="Eukaryota"/>
</dbReference>
<dbReference type="PANTHER" id="PTHR33430">
    <property type="entry name" value="MATERNAL EFFECT EMBRYO ARREST PROTEIN"/>
    <property type="match status" value="1"/>
</dbReference>
<dbReference type="AlphaFoldDB" id="M4DSJ9"/>
<sequence>MAISGNAVAFLRRQLLPTTLIHVTALDGIVNVNSLFSLALFLGLTTSGNITFPVSSSAAAGNQHLRRCVAAKGPVLAERLVSSHVYSFSFFLFSSLIAMSLKQAIRTTTNGSIVEEEARVLNAGMGRVNLAALRVGIVASCVGSVLGCGFLTMALVDLVQVKLGPLECMKSFNTLAAIVPLVVLVPSALLIYRDMGNVRRKQRKTWEYGIVTCNKDHYVREYAFPPVSSRCVQRVVSTSIIVFSRVSIVNLIDYAFCKKSGLLKSIIGAVKISNAKLWMSTSGFPMQSIYEEDLEEVTSSLKGQVKFLMGAFSRLNESQEETNSTVSTMEGKMSSMESAVTNLTSAVHAMMKAVRKMPVQEMDQFSDSSNLTSQVHRPNLEHNRSVSMGFRAEELNLENCASILKKVEMPFCDGSKISEWIVDIEYFNTLGHYGDEAKLDLVPLCLQGALKNMS</sequence>
<feature type="transmembrane region" description="Helical" evidence="1">
    <location>
        <begin position="131"/>
        <end position="155"/>
    </location>
</feature>
<keyword evidence="1" id="KW-0812">Transmembrane</keyword>
<evidence type="ECO:0000313" key="2">
    <source>
        <dbReference type="EnsemblPlants" id="Bra019492.1-P"/>
    </source>
</evidence>
<feature type="transmembrane region" description="Helical" evidence="1">
    <location>
        <begin position="175"/>
        <end position="192"/>
    </location>
</feature>
<dbReference type="PANTHER" id="PTHR33430:SF9">
    <property type="entry name" value="MATERNAL EFFECT EMBRYO ARREST 60"/>
    <property type="match status" value="1"/>
</dbReference>
<dbReference type="Gramene" id="Bra019492.1">
    <property type="protein sequence ID" value="Bra019492.1-P"/>
    <property type="gene ID" value="Bra019492"/>
</dbReference>
<evidence type="ECO:0000313" key="3">
    <source>
        <dbReference type="Proteomes" id="UP000011750"/>
    </source>
</evidence>
<keyword evidence="3" id="KW-1185">Reference proteome</keyword>
<organism evidence="2 3">
    <name type="scientific">Brassica campestris</name>
    <name type="common">Field mustard</name>
    <dbReference type="NCBI Taxonomy" id="3711"/>
    <lineage>
        <taxon>Eukaryota</taxon>
        <taxon>Viridiplantae</taxon>
        <taxon>Streptophyta</taxon>
        <taxon>Embryophyta</taxon>
        <taxon>Tracheophyta</taxon>
        <taxon>Spermatophyta</taxon>
        <taxon>Magnoliopsida</taxon>
        <taxon>eudicotyledons</taxon>
        <taxon>Gunneridae</taxon>
        <taxon>Pentapetalae</taxon>
        <taxon>rosids</taxon>
        <taxon>malvids</taxon>
        <taxon>Brassicales</taxon>
        <taxon>Brassicaceae</taxon>
        <taxon>Brassiceae</taxon>
        <taxon>Brassica</taxon>
    </lineage>
</organism>
<reference evidence="2" key="3">
    <citation type="submission" date="2023-03" db="UniProtKB">
        <authorList>
            <consortium name="EnsemblPlants"/>
        </authorList>
    </citation>
    <scope>IDENTIFICATION</scope>
    <source>
        <strain evidence="2">cv. Chiifu-401-42</strain>
    </source>
</reference>
<reference evidence="2 3" key="1">
    <citation type="journal article" date="2011" name="Nat. Genet.">
        <title>The genome of the mesopolyploid crop species Brassica rapa.</title>
        <authorList>
            <consortium name="Brassica rapa Genome Sequencing Project Consortium"/>
            <person name="Wang X."/>
            <person name="Wang H."/>
            <person name="Wang J."/>
            <person name="Sun R."/>
            <person name="Wu J."/>
            <person name="Liu S."/>
            <person name="Bai Y."/>
            <person name="Mun J.H."/>
            <person name="Bancroft I."/>
            <person name="Cheng F."/>
            <person name="Huang S."/>
            <person name="Li X."/>
            <person name="Hua W."/>
            <person name="Wang J."/>
            <person name="Wang X."/>
            <person name="Freeling M."/>
            <person name="Pires J.C."/>
            <person name="Paterson A.H."/>
            <person name="Chalhoub B."/>
            <person name="Wang B."/>
            <person name="Hayward A."/>
            <person name="Sharpe A.G."/>
            <person name="Park B.S."/>
            <person name="Weisshaar B."/>
            <person name="Liu B."/>
            <person name="Li B."/>
            <person name="Liu B."/>
            <person name="Tong C."/>
            <person name="Song C."/>
            <person name="Duran C."/>
            <person name="Peng C."/>
            <person name="Geng C."/>
            <person name="Koh C."/>
            <person name="Lin C."/>
            <person name="Edwards D."/>
            <person name="Mu D."/>
            <person name="Shen D."/>
            <person name="Soumpourou E."/>
            <person name="Li F."/>
            <person name="Fraser F."/>
            <person name="Conant G."/>
            <person name="Lassalle G."/>
            <person name="King G.J."/>
            <person name="Bonnema G."/>
            <person name="Tang H."/>
            <person name="Wang H."/>
            <person name="Belcram H."/>
            <person name="Zhou H."/>
            <person name="Hirakawa H."/>
            <person name="Abe H."/>
            <person name="Guo H."/>
            <person name="Wang H."/>
            <person name="Jin H."/>
            <person name="Parkin I.A."/>
            <person name="Batley J."/>
            <person name="Kim J.S."/>
            <person name="Just J."/>
            <person name="Li J."/>
            <person name="Xu J."/>
            <person name="Deng J."/>
            <person name="Kim J.A."/>
            <person name="Li J."/>
            <person name="Yu J."/>
            <person name="Meng J."/>
            <person name="Wang J."/>
            <person name="Min J."/>
            <person name="Poulain J."/>
            <person name="Wang J."/>
            <person name="Hatakeyama K."/>
            <person name="Wu K."/>
            <person name="Wang L."/>
            <person name="Fang L."/>
            <person name="Trick M."/>
            <person name="Links M.G."/>
            <person name="Zhao M."/>
            <person name="Jin M."/>
            <person name="Ramchiary N."/>
            <person name="Drou N."/>
            <person name="Berkman P.J."/>
            <person name="Cai Q."/>
            <person name="Huang Q."/>
            <person name="Li R."/>
            <person name="Tabata S."/>
            <person name="Cheng S."/>
            <person name="Zhang S."/>
            <person name="Zhang S."/>
            <person name="Huang S."/>
            <person name="Sato S."/>
            <person name="Sun S."/>
            <person name="Kwon S.J."/>
            <person name="Choi S.R."/>
            <person name="Lee T.H."/>
            <person name="Fan W."/>
            <person name="Zhao X."/>
            <person name="Tan X."/>
            <person name="Xu X."/>
            <person name="Wang Y."/>
            <person name="Qiu Y."/>
            <person name="Yin Y."/>
            <person name="Li Y."/>
            <person name="Du Y."/>
            <person name="Liao Y."/>
            <person name="Lim Y."/>
            <person name="Narusaka Y."/>
            <person name="Wang Y."/>
            <person name="Wang Z."/>
            <person name="Li Z."/>
            <person name="Wang Z."/>
            <person name="Xiong Z."/>
            <person name="Zhang Z."/>
        </authorList>
    </citation>
    <scope>NUCLEOTIDE SEQUENCE [LARGE SCALE GENOMIC DNA]</scope>
    <source>
        <strain evidence="2 3">cv. Chiifu-401-42</strain>
    </source>
</reference>
<protein>
    <submittedName>
        <fullName evidence="2">Uncharacterized protein</fullName>
    </submittedName>
</protein>
<reference evidence="2 3" key="2">
    <citation type="journal article" date="2018" name="Hortic Res">
        <title>Improved Brassica rapa reference genome by single-molecule sequencing and chromosome conformation capture technologies.</title>
        <authorList>
            <person name="Zhang L."/>
            <person name="Cai X."/>
            <person name="Wu J."/>
            <person name="Liu M."/>
            <person name="Grob S."/>
            <person name="Cheng F."/>
            <person name="Liang J."/>
            <person name="Cai C."/>
            <person name="Liu Z."/>
            <person name="Liu B."/>
            <person name="Wang F."/>
            <person name="Li S."/>
            <person name="Liu F."/>
            <person name="Li X."/>
            <person name="Cheng L."/>
            <person name="Yang W."/>
            <person name="Li M.H."/>
            <person name="Grossniklaus U."/>
            <person name="Zheng H."/>
            <person name="Wang X."/>
        </authorList>
    </citation>
    <scope>NUCLEOTIDE SEQUENCE [LARGE SCALE GENOMIC DNA]</scope>
    <source>
        <strain evidence="2 3">cv. Chiifu-401-42</strain>
    </source>
</reference>
<dbReference type="InParanoid" id="M4DSJ9"/>
<dbReference type="STRING" id="51351.M4DSJ9"/>
<feature type="transmembrane region" description="Helical" evidence="1">
    <location>
        <begin position="20"/>
        <end position="44"/>
    </location>
</feature>
<dbReference type="EnsemblPlants" id="Bra019492.1">
    <property type="protein sequence ID" value="Bra019492.1-P"/>
    <property type="gene ID" value="Bra019492"/>
</dbReference>
<proteinExistence type="predicted"/>
<accession>M4DSJ9</accession>
<dbReference type="HOGENOM" id="CLU_603211_0_0_1"/>